<organism evidence="2 3">
    <name type="scientific">Tachysurus vachellii</name>
    <name type="common">Darkbarbel catfish</name>
    <name type="synonym">Pelteobagrus vachellii</name>
    <dbReference type="NCBI Taxonomy" id="175792"/>
    <lineage>
        <taxon>Eukaryota</taxon>
        <taxon>Metazoa</taxon>
        <taxon>Chordata</taxon>
        <taxon>Craniata</taxon>
        <taxon>Vertebrata</taxon>
        <taxon>Euteleostomi</taxon>
        <taxon>Actinopterygii</taxon>
        <taxon>Neopterygii</taxon>
        <taxon>Teleostei</taxon>
        <taxon>Ostariophysi</taxon>
        <taxon>Siluriformes</taxon>
        <taxon>Bagridae</taxon>
        <taxon>Tachysurus</taxon>
    </lineage>
</organism>
<dbReference type="PANTHER" id="PTHR43591:SF101">
    <property type="entry name" value="METHYLTRANSFERASE-LIKE PROTEIN 27"/>
    <property type="match status" value="1"/>
</dbReference>
<accession>A0AA88S538</accession>
<reference evidence="2" key="1">
    <citation type="submission" date="2023-08" db="EMBL/GenBank/DDBJ databases">
        <title>Pelteobagrus vachellii genome.</title>
        <authorList>
            <person name="Liu H."/>
        </authorList>
    </citation>
    <scope>NUCLEOTIDE SEQUENCE</scope>
    <source>
        <strain evidence="2">PRFRI_2022a</strain>
        <tissue evidence="2">Muscle</tissue>
    </source>
</reference>
<dbReference type="Pfam" id="PF08241">
    <property type="entry name" value="Methyltransf_11"/>
    <property type="match status" value="1"/>
</dbReference>
<dbReference type="Proteomes" id="UP001187315">
    <property type="component" value="Unassembled WGS sequence"/>
</dbReference>
<comment type="caution">
    <text evidence="2">The sequence shown here is derived from an EMBL/GenBank/DDBJ whole genome shotgun (WGS) entry which is preliminary data.</text>
</comment>
<dbReference type="GO" id="GO:0008757">
    <property type="term" value="F:S-adenosylmethionine-dependent methyltransferase activity"/>
    <property type="evidence" value="ECO:0007669"/>
    <property type="project" value="InterPro"/>
</dbReference>
<keyword evidence="3" id="KW-1185">Reference proteome</keyword>
<dbReference type="CDD" id="cd02440">
    <property type="entry name" value="AdoMet_MTases"/>
    <property type="match status" value="1"/>
</dbReference>
<dbReference type="AlphaFoldDB" id="A0AA88S538"/>
<evidence type="ECO:0000259" key="1">
    <source>
        <dbReference type="Pfam" id="PF08241"/>
    </source>
</evidence>
<gene>
    <name evidence="2" type="ORF">Q7C36_018128</name>
</gene>
<dbReference type="InterPro" id="IPR013216">
    <property type="entry name" value="Methyltransf_11"/>
</dbReference>
<name>A0AA88S538_TACVA</name>
<dbReference type="PANTHER" id="PTHR43591">
    <property type="entry name" value="METHYLTRANSFERASE"/>
    <property type="match status" value="1"/>
</dbReference>
<feature type="domain" description="Methyltransferase type 11" evidence="1">
    <location>
        <begin position="86"/>
        <end position="179"/>
    </location>
</feature>
<dbReference type="SUPFAM" id="SSF53335">
    <property type="entry name" value="S-adenosyl-L-methionine-dependent methyltransferases"/>
    <property type="match status" value="1"/>
</dbReference>
<dbReference type="InterPro" id="IPR029063">
    <property type="entry name" value="SAM-dependent_MTases_sf"/>
</dbReference>
<evidence type="ECO:0000313" key="3">
    <source>
        <dbReference type="Proteomes" id="UP001187315"/>
    </source>
</evidence>
<dbReference type="Gene3D" id="3.40.50.150">
    <property type="entry name" value="Vaccinia Virus protein VP39"/>
    <property type="match status" value="1"/>
</dbReference>
<sequence length="242" mass="27014">MTRELLQGHIDKYKEVMADPRTFADVRNTVLSAHKSSGPKEKVAFYSSWAENYEEDLAILDYRAPFLAAKCIASHFTGEKERAIILDVACGTGLVSGNLKKNGFCHFVGLDGSEKMLSIARKTGLYQELKQCMLCEDPLPVQDESYDVVVIVGALSIGNVPVEIIKELWQATKPGGYVCMTTRGNAGNLEYKAELESAILAMEEEKQWRRVAVDVVDEWEKAVSDHECGYISGVIYLYQKVF</sequence>
<evidence type="ECO:0000313" key="2">
    <source>
        <dbReference type="EMBL" id="KAK2827202.1"/>
    </source>
</evidence>
<proteinExistence type="predicted"/>
<dbReference type="EMBL" id="JAVHJS010000019">
    <property type="protein sequence ID" value="KAK2827202.1"/>
    <property type="molecule type" value="Genomic_DNA"/>
</dbReference>
<protein>
    <recommendedName>
        <fullName evidence="1">Methyltransferase type 11 domain-containing protein</fullName>
    </recommendedName>
</protein>